<dbReference type="Proteomes" id="UP000219636">
    <property type="component" value="Unassembled WGS sequence"/>
</dbReference>
<evidence type="ECO:0000313" key="3">
    <source>
        <dbReference type="Proteomes" id="UP000219636"/>
    </source>
</evidence>
<dbReference type="InterPro" id="IPR001466">
    <property type="entry name" value="Beta-lactam-related"/>
</dbReference>
<name>A0A285TJV6_9BACL</name>
<dbReference type="InterPro" id="IPR012338">
    <property type="entry name" value="Beta-lactam/transpept-like"/>
</dbReference>
<dbReference type="AlphaFoldDB" id="A0A285TJV6"/>
<dbReference type="OrthoDB" id="9803467at2"/>
<dbReference type="EMBL" id="OBMQ01000014">
    <property type="protein sequence ID" value="SOC22543.1"/>
    <property type="molecule type" value="Genomic_DNA"/>
</dbReference>
<dbReference type="InterPro" id="IPR050491">
    <property type="entry name" value="AmpC-like"/>
</dbReference>
<dbReference type="SUPFAM" id="SSF56601">
    <property type="entry name" value="beta-lactamase/transpeptidase-like"/>
    <property type="match status" value="1"/>
</dbReference>
<dbReference type="PANTHER" id="PTHR46825">
    <property type="entry name" value="D-ALANYL-D-ALANINE-CARBOXYPEPTIDASE/ENDOPEPTIDASE AMPH"/>
    <property type="match status" value="1"/>
</dbReference>
<keyword evidence="3" id="KW-1185">Reference proteome</keyword>
<proteinExistence type="predicted"/>
<feature type="domain" description="Beta-lactamase-related" evidence="1">
    <location>
        <begin position="29"/>
        <end position="359"/>
    </location>
</feature>
<protein>
    <submittedName>
        <fullName evidence="2">CubicO group peptidase (Beta-lactamase class C family)</fullName>
    </submittedName>
</protein>
<evidence type="ECO:0000313" key="2">
    <source>
        <dbReference type="EMBL" id="SOC22543.1"/>
    </source>
</evidence>
<dbReference type="Gene3D" id="3.40.710.10">
    <property type="entry name" value="DD-peptidase/beta-lactamase superfamily"/>
    <property type="match status" value="1"/>
</dbReference>
<sequence length="380" mass="43295">MLSILLAIIVVGTAVVFVKVDFSNPSNLEEFVTNKLEKTSVKGVSIAIIKDNKIDQTIQYGYANENMKVNDETLFQIASLSKVVTATTVLKLHEEKFIDLDDDVNKYLPFQLKNPHFPNETITIRMLLDHTSSIKDNWDVLDELYTIESGGGDSNITLEQFVKEYLDKNGKWYSKETNFTENKPGETFEYSNVGYGLLGFIVEKATNMPFDKYVKETIFKPIGMKNTEWKHQNIETDNIASPYEYGKELPHYSFPTYPDGSLKTNVIEFSKFLTSMSIEETDDKILQPETIEEMLKPHSNEGKQALGWSYSTLEDVFMKKLNNGNIIGHTGSDPGIFSIALYNREKGNGLVIFMNKQMELEIETINIYSMIKRLVETADL</sequence>
<gene>
    <name evidence="2" type="ORF">SAMN05880501_11445</name>
</gene>
<reference evidence="3" key="1">
    <citation type="submission" date="2017-08" db="EMBL/GenBank/DDBJ databases">
        <authorList>
            <person name="Varghese N."/>
            <person name="Submissions S."/>
        </authorList>
    </citation>
    <scope>NUCLEOTIDE SEQUENCE [LARGE SCALE GENOMIC DNA]</scope>
    <source>
        <strain evidence="3">JC22</strain>
    </source>
</reference>
<dbReference type="PANTHER" id="PTHR46825:SF9">
    <property type="entry name" value="BETA-LACTAMASE-RELATED DOMAIN-CONTAINING PROTEIN"/>
    <property type="match status" value="1"/>
</dbReference>
<dbReference type="RefSeq" id="WP_097074781.1">
    <property type="nucleotide sequence ID" value="NZ_OBMQ01000014.1"/>
</dbReference>
<dbReference type="Pfam" id="PF00144">
    <property type="entry name" value="Beta-lactamase"/>
    <property type="match status" value="1"/>
</dbReference>
<organism evidence="2 3">
    <name type="scientific">Ureibacillus xyleni</name>
    <dbReference type="NCBI Taxonomy" id="614648"/>
    <lineage>
        <taxon>Bacteria</taxon>
        <taxon>Bacillati</taxon>
        <taxon>Bacillota</taxon>
        <taxon>Bacilli</taxon>
        <taxon>Bacillales</taxon>
        <taxon>Caryophanaceae</taxon>
        <taxon>Ureibacillus</taxon>
    </lineage>
</organism>
<evidence type="ECO:0000259" key="1">
    <source>
        <dbReference type="Pfam" id="PF00144"/>
    </source>
</evidence>
<accession>A0A285TJV6</accession>